<feature type="compositionally biased region" description="Polar residues" evidence="2">
    <location>
        <begin position="13"/>
        <end position="24"/>
    </location>
</feature>
<dbReference type="Pfam" id="PF00480">
    <property type="entry name" value="ROK"/>
    <property type="match status" value="1"/>
</dbReference>
<comment type="caution">
    <text evidence="3">The sequence shown here is derived from an EMBL/GenBank/DDBJ whole genome shotgun (WGS) entry which is preliminary data.</text>
</comment>
<dbReference type="PANTHER" id="PTHR18964:SF149">
    <property type="entry name" value="BIFUNCTIONAL UDP-N-ACETYLGLUCOSAMINE 2-EPIMERASE_N-ACETYLMANNOSAMINE KINASE"/>
    <property type="match status" value="1"/>
</dbReference>
<evidence type="ECO:0000256" key="2">
    <source>
        <dbReference type="SAM" id="MobiDB-lite"/>
    </source>
</evidence>
<reference evidence="3 4" key="2">
    <citation type="submission" date="2020-06" db="EMBL/GenBank/DDBJ databases">
        <title>Antribacter stalactiti gen. nov., sp. nov., a new member of the family Nacardiaceae isolated from a cave.</title>
        <authorList>
            <person name="Kim I.S."/>
        </authorList>
    </citation>
    <scope>NUCLEOTIDE SEQUENCE [LARGE SCALE GENOMIC DNA]</scope>
    <source>
        <strain evidence="3 4">YC2-7</strain>
    </source>
</reference>
<dbReference type="AlphaFoldDB" id="A0A848KGA6"/>
<evidence type="ECO:0000313" key="4">
    <source>
        <dbReference type="Proteomes" id="UP000535543"/>
    </source>
</evidence>
<evidence type="ECO:0000256" key="1">
    <source>
        <dbReference type="ARBA" id="ARBA00006479"/>
    </source>
</evidence>
<dbReference type="InterPro" id="IPR043129">
    <property type="entry name" value="ATPase_NBD"/>
</dbReference>
<dbReference type="EMBL" id="VCQU01000009">
    <property type="protein sequence ID" value="NMN98033.1"/>
    <property type="molecule type" value="Genomic_DNA"/>
</dbReference>
<feature type="region of interest" description="Disordered" evidence="2">
    <location>
        <begin position="1"/>
        <end position="24"/>
    </location>
</feature>
<organism evidence="3 4">
    <name type="scientific">Antrihabitans stalactiti</name>
    <dbReference type="NCBI Taxonomy" id="2584121"/>
    <lineage>
        <taxon>Bacteria</taxon>
        <taxon>Bacillati</taxon>
        <taxon>Actinomycetota</taxon>
        <taxon>Actinomycetes</taxon>
        <taxon>Mycobacteriales</taxon>
        <taxon>Nocardiaceae</taxon>
        <taxon>Antrihabitans</taxon>
    </lineage>
</organism>
<dbReference type="PANTHER" id="PTHR18964">
    <property type="entry name" value="ROK (REPRESSOR, ORF, KINASE) FAMILY"/>
    <property type="match status" value="1"/>
</dbReference>
<evidence type="ECO:0000313" key="3">
    <source>
        <dbReference type="EMBL" id="NMN98033.1"/>
    </source>
</evidence>
<proteinExistence type="inferred from homology"/>
<protein>
    <submittedName>
        <fullName evidence="3">ROK family protein</fullName>
    </submittedName>
</protein>
<sequence>MPATVCRPRTRPRQSAQSAPLSHSRTVTDNELVLGIDVGGSTIKGEISDGWGKVVAASSVSTPRGDAAVTAIAEFGAALLDTLAAEPRARVGRAAVLLPGIVDTEHGIAVFSANIGWRDVPVAGVFTERWGMPVLVDHDVTVAGWAEWRFGAGRGYDDVCIVVLGTGIAGALAVGGRLVTGGLGQAGEFGHVVVRPNGIACPCGNVGCVETVASAAAIAREYARRSGRSVAGAADVVALLATDAVAQQVWSEAIDALADGLAGVVHAVSPELLVLGGGLAAAEDLLVKPLRSALEARVRVVPVPDVVVGRFGSRAGLVGAGLLACIGQRSES</sequence>
<dbReference type="Proteomes" id="UP000535543">
    <property type="component" value="Unassembled WGS sequence"/>
</dbReference>
<dbReference type="Gene3D" id="3.30.420.40">
    <property type="match status" value="2"/>
</dbReference>
<keyword evidence="4" id="KW-1185">Reference proteome</keyword>
<name>A0A848KGA6_9NOCA</name>
<reference evidence="3 4" key="1">
    <citation type="submission" date="2019-05" db="EMBL/GenBank/DDBJ databases">
        <authorList>
            <person name="Lee S.D."/>
        </authorList>
    </citation>
    <scope>NUCLEOTIDE SEQUENCE [LARGE SCALE GENOMIC DNA]</scope>
    <source>
        <strain evidence="3 4">YC2-7</strain>
    </source>
</reference>
<accession>A0A848KGA6</accession>
<comment type="similarity">
    <text evidence="1">Belongs to the ROK (NagC/XylR) family.</text>
</comment>
<dbReference type="InterPro" id="IPR000600">
    <property type="entry name" value="ROK"/>
</dbReference>
<gene>
    <name evidence="3" type="ORF">FGL95_23625</name>
</gene>
<dbReference type="SUPFAM" id="SSF53067">
    <property type="entry name" value="Actin-like ATPase domain"/>
    <property type="match status" value="1"/>
</dbReference>